<dbReference type="HAMAP" id="MF_00518">
    <property type="entry name" value="Deacylase_Dtd"/>
    <property type="match status" value="1"/>
</dbReference>
<dbReference type="InterPro" id="IPR003732">
    <property type="entry name" value="Daa-tRNA_deacyls_DTD"/>
</dbReference>
<dbReference type="KEGG" id="oai:OLEAN_C03750"/>
<dbReference type="GO" id="GO:0051500">
    <property type="term" value="F:D-tyrosyl-tRNA(Tyr) deacylase activity"/>
    <property type="evidence" value="ECO:0007669"/>
    <property type="project" value="TreeGrafter"/>
</dbReference>
<dbReference type="PANTHER" id="PTHR10472:SF5">
    <property type="entry name" value="D-AMINOACYL-TRNA DEACYLASE 1"/>
    <property type="match status" value="1"/>
</dbReference>
<comment type="catalytic activity">
    <reaction evidence="3">
        <text>glycyl-tRNA(Ala) + H2O = tRNA(Ala) + glycine + H(+)</text>
        <dbReference type="Rhea" id="RHEA:53744"/>
        <dbReference type="Rhea" id="RHEA-COMP:9657"/>
        <dbReference type="Rhea" id="RHEA-COMP:13640"/>
        <dbReference type="ChEBI" id="CHEBI:15377"/>
        <dbReference type="ChEBI" id="CHEBI:15378"/>
        <dbReference type="ChEBI" id="CHEBI:57305"/>
        <dbReference type="ChEBI" id="CHEBI:78442"/>
        <dbReference type="ChEBI" id="CHEBI:78522"/>
    </reaction>
</comment>
<dbReference type="NCBIfam" id="TIGR00256">
    <property type="entry name" value="D-aminoacyl-tRNA deacylase"/>
    <property type="match status" value="1"/>
</dbReference>
<dbReference type="PANTHER" id="PTHR10472">
    <property type="entry name" value="D-TYROSYL-TRNA TYR DEACYLASE"/>
    <property type="match status" value="1"/>
</dbReference>
<keyword evidence="2 3" id="KW-0378">Hydrolase</keyword>
<dbReference type="Gene3D" id="3.50.80.10">
    <property type="entry name" value="D-tyrosyl-tRNA(Tyr) deacylase"/>
    <property type="match status" value="1"/>
</dbReference>
<dbReference type="CDD" id="cd00563">
    <property type="entry name" value="Dtyr_deacylase"/>
    <property type="match status" value="1"/>
</dbReference>
<keyword evidence="5" id="KW-1185">Reference proteome</keyword>
<dbReference type="GO" id="GO:0043908">
    <property type="term" value="F:Ser(Gly)-tRNA(Ala) hydrolase activity"/>
    <property type="evidence" value="ECO:0007669"/>
    <property type="project" value="UniProtKB-UniRule"/>
</dbReference>
<dbReference type="InterPro" id="IPR023509">
    <property type="entry name" value="DTD-like_sf"/>
</dbReference>
<dbReference type="AlphaFoldDB" id="R4YJN6"/>
<sequence>MKALIQRVSEASIKVSGRTLSAIDQGLVVLLGVEKEDSSLDVDKLLHKVSHYRIFADDDGKMNLNVQQINGSLLIVSQFTLAADTKKGLRPGFSSAAEPILAEALYDEFITKAKNQQISVGTGQFGADMQVALINDGPVTFWLSS</sequence>
<keyword evidence="3" id="KW-0963">Cytoplasm</keyword>
<dbReference type="SUPFAM" id="SSF69500">
    <property type="entry name" value="DTD-like"/>
    <property type="match status" value="1"/>
</dbReference>
<evidence type="ECO:0000256" key="1">
    <source>
        <dbReference type="ARBA" id="ARBA00009673"/>
    </source>
</evidence>
<dbReference type="GO" id="GO:0019478">
    <property type="term" value="P:D-amino acid catabolic process"/>
    <property type="evidence" value="ECO:0007669"/>
    <property type="project" value="UniProtKB-UniRule"/>
</dbReference>
<comment type="catalytic activity">
    <reaction evidence="3">
        <text>a D-aminoacyl-tRNA + H2O = a tRNA + a D-alpha-amino acid + H(+)</text>
        <dbReference type="Rhea" id="RHEA:13953"/>
        <dbReference type="Rhea" id="RHEA-COMP:10123"/>
        <dbReference type="Rhea" id="RHEA-COMP:10124"/>
        <dbReference type="ChEBI" id="CHEBI:15377"/>
        <dbReference type="ChEBI" id="CHEBI:15378"/>
        <dbReference type="ChEBI" id="CHEBI:59871"/>
        <dbReference type="ChEBI" id="CHEBI:78442"/>
        <dbReference type="ChEBI" id="CHEBI:79333"/>
        <dbReference type="EC" id="3.1.1.96"/>
    </reaction>
</comment>
<dbReference type="EMBL" id="FO203512">
    <property type="protein sequence ID" value="CCK74551.1"/>
    <property type="molecule type" value="Genomic_DNA"/>
</dbReference>
<comment type="function">
    <text evidence="3">An aminoacyl-tRNA editing enzyme that deacylates mischarged D-aminoacyl-tRNAs. Also deacylates mischarged glycyl-tRNA(Ala), protecting cells against glycine mischarging by AlaRS. Acts via tRNA-based rather than protein-based catalysis; rejects L-amino acids rather than detecting D-amino acids in the active site. By recycling D-aminoacyl-tRNA to D-amino acids and free tRNA molecules, this enzyme counteracts the toxicity associated with the formation of D-aminoacyl-tRNA entities in vivo and helps enforce protein L-homochirality.</text>
</comment>
<proteinExistence type="inferred from homology"/>
<comment type="subunit">
    <text evidence="3">Homodimer.</text>
</comment>
<comment type="similarity">
    <text evidence="1 3">Belongs to the DTD family.</text>
</comment>
<dbReference type="HOGENOM" id="CLU_076901_1_0_6"/>
<dbReference type="PATRIC" id="fig|698738.3.peg.389"/>
<dbReference type="GO" id="GO:0005737">
    <property type="term" value="C:cytoplasm"/>
    <property type="evidence" value="ECO:0007669"/>
    <property type="project" value="UniProtKB-SubCell"/>
</dbReference>
<name>R4YJN6_OLEAN</name>
<organism evidence="4 5">
    <name type="scientific">Oleispira antarctica RB-8</name>
    <dbReference type="NCBI Taxonomy" id="698738"/>
    <lineage>
        <taxon>Bacteria</taxon>
        <taxon>Pseudomonadati</taxon>
        <taxon>Pseudomonadota</taxon>
        <taxon>Gammaproteobacteria</taxon>
        <taxon>Oceanospirillales</taxon>
        <taxon>Oceanospirillaceae</taxon>
        <taxon>Oleispira</taxon>
    </lineage>
</organism>
<dbReference type="EC" id="3.1.1.96" evidence="3"/>
<keyword evidence="3" id="KW-0820">tRNA-binding</keyword>
<dbReference type="EC" id="3.1.1.-" evidence="3"/>
<protein>
    <recommendedName>
        <fullName evidence="3">D-aminoacyl-tRNA deacylase</fullName>
        <shortName evidence="3">DTD</shortName>
        <ecNumber evidence="3">3.1.1.96</ecNumber>
    </recommendedName>
    <alternativeName>
        <fullName evidence="3">Gly-tRNA(Ala) deacylase</fullName>
        <ecNumber evidence="3">3.1.1.-</ecNumber>
    </alternativeName>
</protein>
<evidence type="ECO:0000313" key="4">
    <source>
        <dbReference type="EMBL" id="CCK74551.1"/>
    </source>
</evidence>
<dbReference type="Proteomes" id="UP000032749">
    <property type="component" value="Chromosome"/>
</dbReference>
<dbReference type="GO" id="GO:0000049">
    <property type="term" value="F:tRNA binding"/>
    <property type="evidence" value="ECO:0007669"/>
    <property type="project" value="UniProtKB-UniRule"/>
</dbReference>
<evidence type="ECO:0000313" key="5">
    <source>
        <dbReference type="Proteomes" id="UP000032749"/>
    </source>
</evidence>
<dbReference type="Pfam" id="PF02580">
    <property type="entry name" value="Tyr_Deacylase"/>
    <property type="match status" value="1"/>
</dbReference>
<dbReference type="FunFam" id="3.50.80.10:FF:000001">
    <property type="entry name" value="D-aminoacyl-tRNA deacylase"/>
    <property type="match status" value="1"/>
</dbReference>
<gene>
    <name evidence="3 4" type="primary">dtd</name>
    <name evidence="4" type="ORF">OLEAN_C03750</name>
</gene>
<comment type="subcellular location">
    <subcellularLocation>
        <location evidence="3">Cytoplasm</location>
    </subcellularLocation>
</comment>
<feature type="short sequence motif" description="Gly-cisPro motif, important for rejection of L-amino acids" evidence="3">
    <location>
        <begin position="137"/>
        <end position="138"/>
    </location>
</feature>
<keyword evidence="3" id="KW-0694">RNA-binding</keyword>
<evidence type="ECO:0000256" key="2">
    <source>
        <dbReference type="ARBA" id="ARBA00022801"/>
    </source>
</evidence>
<reference evidence="4 5" key="1">
    <citation type="journal article" date="2013" name="Nat. Commun.">
        <title>Genome sequence and functional genomic analysis of the oil-degrading bacterium Oleispira antarctica.</title>
        <authorList>
            <person name="Kube M."/>
            <person name="Chernikova T.N."/>
            <person name="Al-Ramahi Y."/>
            <person name="Beloqui A."/>
            <person name="Lopez-Cortez N."/>
            <person name="Guazzaroni M.E."/>
            <person name="Heipieper H.J."/>
            <person name="Klages S."/>
            <person name="Kotsyurbenko O.R."/>
            <person name="Langer I."/>
            <person name="Nechitaylo T.Y."/>
            <person name="Lunsdorf H."/>
            <person name="Fernandez M."/>
            <person name="Juarez S."/>
            <person name="Ciordia S."/>
            <person name="Singer A."/>
            <person name="Kagan O."/>
            <person name="Egorova O."/>
            <person name="Petit P.A."/>
            <person name="Stogios P."/>
            <person name="Kim Y."/>
            <person name="Tchigvintsev A."/>
            <person name="Flick R."/>
            <person name="Denaro R."/>
            <person name="Genovese M."/>
            <person name="Albar J.P."/>
            <person name="Reva O.N."/>
            <person name="Martinez-Gomariz M."/>
            <person name="Tran H."/>
            <person name="Ferrer M."/>
            <person name="Savchenko A."/>
            <person name="Yakunin A.F."/>
            <person name="Yakimov M.M."/>
            <person name="Golyshina O.V."/>
            <person name="Reinhardt R."/>
            <person name="Golyshin P.N."/>
        </authorList>
    </citation>
    <scope>NUCLEOTIDE SEQUENCE [LARGE SCALE GENOMIC DNA]</scope>
</reference>
<dbReference type="GO" id="GO:0106026">
    <property type="term" value="F:Gly-tRNA(Ala) deacylase activity"/>
    <property type="evidence" value="ECO:0007669"/>
    <property type="project" value="UniProtKB-UniRule"/>
</dbReference>
<comment type="domain">
    <text evidence="3">A Gly-cisPro motif from one monomer fits into the active site of the other monomer to allow specific chiral rejection of L-amino acids.</text>
</comment>
<evidence type="ECO:0000256" key="3">
    <source>
        <dbReference type="HAMAP-Rule" id="MF_00518"/>
    </source>
</evidence>
<accession>R4YJN6</accession>
<dbReference type="OrthoDB" id="9801395at2"/>